<proteinExistence type="predicted"/>
<evidence type="ECO:0000256" key="1">
    <source>
        <dbReference type="ARBA" id="ARBA00022801"/>
    </source>
</evidence>
<keyword evidence="1 5" id="KW-0378">Hydrolase</keyword>
<dbReference type="PANTHER" id="PTHR43156">
    <property type="entry name" value="STAGE II SPORULATION PROTEIN E-RELATED"/>
    <property type="match status" value="1"/>
</dbReference>
<dbReference type="SMART" id="SM00331">
    <property type="entry name" value="PP2C_SIG"/>
    <property type="match status" value="1"/>
</dbReference>
<evidence type="ECO:0000313" key="5">
    <source>
        <dbReference type="EMBL" id="MER6617556.1"/>
    </source>
</evidence>
<feature type="compositionally biased region" description="Polar residues" evidence="2">
    <location>
        <begin position="372"/>
        <end position="382"/>
    </location>
</feature>
<evidence type="ECO:0000256" key="2">
    <source>
        <dbReference type="SAM" id="MobiDB-lite"/>
    </source>
</evidence>
<gene>
    <name evidence="5" type="ORF">ABT276_30385</name>
</gene>
<keyword evidence="6" id="KW-1185">Reference proteome</keyword>
<dbReference type="InterPro" id="IPR001932">
    <property type="entry name" value="PPM-type_phosphatase-like_dom"/>
</dbReference>
<protein>
    <submittedName>
        <fullName evidence="5">PP2C family protein-serine/threonine phosphatase</fullName>
        <ecNumber evidence="5">3.1.3.16</ecNumber>
    </submittedName>
</protein>
<dbReference type="RefSeq" id="WP_351978622.1">
    <property type="nucleotide sequence ID" value="NZ_JBEPBX010000040.1"/>
</dbReference>
<accession>A0ABV1V3F1</accession>
<dbReference type="Pfam" id="PF07228">
    <property type="entry name" value="SpoIIE"/>
    <property type="match status" value="1"/>
</dbReference>
<name>A0ABV1V3F1_9ACTN</name>
<evidence type="ECO:0000259" key="4">
    <source>
        <dbReference type="SMART" id="SM00331"/>
    </source>
</evidence>
<dbReference type="InterPro" id="IPR052016">
    <property type="entry name" value="Bact_Sigma-Reg"/>
</dbReference>
<dbReference type="Proteomes" id="UP001445472">
    <property type="component" value="Unassembled WGS sequence"/>
</dbReference>
<dbReference type="PANTHER" id="PTHR43156:SF2">
    <property type="entry name" value="STAGE II SPORULATION PROTEIN E"/>
    <property type="match status" value="1"/>
</dbReference>
<reference evidence="5 6" key="1">
    <citation type="submission" date="2024-06" db="EMBL/GenBank/DDBJ databases">
        <title>The Natural Products Discovery Center: Release of the First 8490 Sequenced Strains for Exploring Actinobacteria Biosynthetic Diversity.</title>
        <authorList>
            <person name="Kalkreuter E."/>
            <person name="Kautsar S.A."/>
            <person name="Yang D."/>
            <person name="Bader C.D."/>
            <person name="Teijaro C.N."/>
            <person name="Fluegel L."/>
            <person name="Davis C.M."/>
            <person name="Simpson J.R."/>
            <person name="Lauterbach L."/>
            <person name="Steele A.D."/>
            <person name="Gui C."/>
            <person name="Meng S."/>
            <person name="Li G."/>
            <person name="Viehrig K."/>
            <person name="Ye F."/>
            <person name="Su P."/>
            <person name="Kiefer A.F."/>
            <person name="Nichols A."/>
            <person name="Cepeda A.J."/>
            <person name="Yan W."/>
            <person name="Fan B."/>
            <person name="Jiang Y."/>
            <person name="Adhikari A."/>
            <person name="Zheng C.-J."/>
            <person name="Schuster L."/>
            <person name="Cowan T.M."/>
            <person name="Smanski M.J."/>
            <person name="Chevrette M.G."/>
            <person name="De Carvalho L.P.S."/>
            <person name="Shen B."/>
        </authorList>
    </citation>
    <scope>NUCLEOTIDE SEQUENCE [LARGE SCALE GENOMIC DNA]</scope>
    <source>
        <strain evidence="5 6">NPDC000837</strain>
    </source>
</reference>
<sequence>MIMLGRLRRRRFPHGGRWEAALLSPVILTVLIAGLAFSTPREIAFSRLLPAAPALAAAMWPVLPTILLGAFCLLVMISLSFFYTDLGTPYTGAAIVAVTLAAAYTSHRRLQREETLFHIRLVADAAQKVLLRPLPARINDIEIESLYLAAQEEARIGGDFYEAADTPYGVRLLIGDVRGKGLSAVGAASAVISCFREAAYDEPDLRGITRRLETSITRHIAAFPGPDLPERFATALIAEVPRGGGHVRLINCGHPPPLLVHHGQTRVLEPSIPSAPLNLATLIGDTYCVDTVAFAPGDQLLLYTDGVTETRDHAGEFFPLPEWMGQQGLVSPRELLDRLHRDLLQYSGGRLDDDIAALALRPNTRAPIRPGSGQQQSPGPVI</sequence>
<organism evidence="5 6">
    <name type="scientific">Streptomyces xantholiticus</name>
    <dbReference type="NCBI Taxonomy" id="68285"/>
    <lineage>
        <taxon>Bacteria</taxon>
        <taxon>Bacillati</taxon>
        <taxon>Actinomycetota</taxon>
        <taxon>Actinomycetes</taxon>
        <taxon>Kitasatosporales</taxon>
        <taxon>Streptomycetaceae</taxon>
        <taxon>Streptomyces</taxon>
    </lineage>
</organism>
<feature type="transmembrane region" description="Helical" evidence="3">
    <location>
        <begin position="90"/>
        <end position="107"/>
    </location>
</feature>
<feature type="region of interest" description="Disordered" evidence="2">
    <location>
        <begin position="363"/>
        <end position="382"/>
    </location>
</feature>
<dbReference type="EMBL" id="JBEPBX010000040">
    <property type="protein sequence ID" value="MER6617556.1"/>
    <property type="molecule type" value="Genomic_DNA"/>
</dbReference>
<dbReference type="GO" id="GO:0004722">
    <property type="term" value="F:protein serine/threonine phosphatase activity"/>
    <property type="evidence" value="ECO:0007669"/>
    <property type="project" value="UniProtKB-EC"/>
</dbReference>
<dbReference type="SUPFAM" id="SSF81606">
    <property type="entry name" value="PP2C-like"/>
    <property type="match status" value="1"/>
</dbReference>
<evidence type="ECO:0000313" key="6">
    <source>
        <dbReference type="Proteomes" id="UP001445472"/>
    </source>
</evidence>
<comment type="caution">
    <text evidence="5">The sequence shown here is derived from an EMBL/GenBank/DDBJ whole genome shotgun (WGS) entry which is preliminary data.</text>
</comment>
<feature type="domain" description="PPM-type phosphatase" evidence="4">
    <location>
        <begin position="141"/>
        <end position="362"/>
    </location>
</feature>
<keyword evidence="3" id="KW-1133">Transmembrane helix</keyword>
<feature type="transmembrane region" description="Helical" evidence="3">
    <location>
        <begin position="20"/>
        <end position="38"/>
    </location>
</feature>
<dbReference type="InterPro" id="IPR036457">
    <property type="entry name" value="PPM-type-like_dom_sf"/>
</dbReference>
<dbReference type="EC" id="3.1.3.16" evidence="5"/>
<dbReference type="Gene3D" id="3.60.40.10">
    <property type="entry name" value="PPM-type phosphatase domain"/>
    <property type="match status" value="1"/>
</dbReference>
<keyword evidence="3" id="KW-0472">Membrane</keyword>
<evidence type="ECO:0000256" key="3">
    <source>
        <dbReference type="SAM" id="Phobius"/>
    </source>
</evidence>
<keyword evidence="3" id="KW-0812">Transmembrane</keyword>
<feature type="transmembrane region" description="Helical" evidence="3">
    <location>
        <begin position="58"/>
        <end position="83"/>
    </location>
</feature>